<dbReference type="EMBL" id="CM029043">
    <property type="protein sequence ID" value="KAG2611829.1"/>
    <property type="molecule type" value="Genomic_DNA"/>
</dbReference>
<dbReference type="Proteomes" id="UP000823388">
    <property type="component" value="Chromosome 4K"/>
</dbReference>
<evidence type="ECO:0000313" key="2">
    <source>
        <dbReference type="EMBL" id="KAG2611829.1"/>
    </source>
</evidence>
<accession>A0A8T0TVC4</accession>
<dbReference type="AlphaFoldDB" id="A0A8T0TVC4"/>
<proteinExistence type="predicted"/>
<keyword evidence="3" id="KW-1185">Reference proteome</keyword>
<evidence type="ECO:0000256" key="1">
    <source>
        <dbReference type="SAM" id="SignalP"/>
    </source>
</evidence>
<dbReference type="OrthoDB" id="692574at2759"/>
<protein>
    <submittedName>
        <fullName evidence="2">Uncharacterized protein</fullName>
    </submittedName>
</protein>
<reference evidence="2" key="1">
    <citation type="submission" date="2020-05" db="EMBL/GenBank/DDBJ databases">
        <title>WGS assembly of Panicum virgatum.</title>
        <authorList>
            <person name="Lovell J.T."/>
            <person name="Jenkins J."/>
            <person name="Shu S."/>
            <person name="Juenger T.E."/>
            <person name="Schmutz J."/>
        </authorList>
    </citation>
    <scope>NUCLEOTIDE SEQUENCE</scope>
    <source>
        <strain evidence="2">AP13</strain>
    </source>
</reference>
<sequence>MCDLFEVLLTSIIVCSCVASRRSCIYIKEVTVASQEMVKEHVDQILLEPADTDVTFLMEYRKYRDDVIMKNNYKENMMGVEVSNPRFFRALDLRLSNILPTMSFDNCDFHFSVAPVSCLKWSKKEVVAFPNLFT</sequence>
<keyword evidence="1" id="KW-0732">Signal</keyword>
<evidence type="ECO:0000313" key="3">
    <source>
        <dbReference type="Proteomes" id="UP000823388"/>
    </source>
</evidence>
<feature type="chain" id="PRO_5035917266" evidence="1">
    <location>
        <begin position="20"/>
        <end position="134"/>
    </location>
</feature>
<gene>
    <name evidence="2" type="ORF">PVAP13_4KG109700</name>
</gene>
<name>A0A8T0TVC4_PANVG</name>
<comment type="caution">
    <text evidence="2">The sequence shown here is derived from an EMBL/GenBank/DDBJ whole genome shotgun (WGS) entry which is preliminary data.</text>
</comment>
<organism evidence="2 3">
    <name type="scientific">Panicum virgatum</name>
    <name type="common">Blackwell switchgrass</name>
    <dbReference type="NCBI Taxonomy" id="38727"/>
    <lineage>
        <taxon>Eukaryota</taxon>
        <taxon>Viridiplantae</taxon>
        <taxon>Streptophyta</taxon>
        <taxon>Embryophyta</taxon>
        <taxon>Tracheophyta</taxon>
        <taxon>Spermatophyta</taxon>
        <taxon>Magnoliopsida</taxon>
        <taxon>Liliopsida</taxon>
        <taxon>Poales</taxon>
        <taxon>Poaceae</taxon>
        <taxon>PACMAD clade</taxon>
        <taxon>Panicoideae</taxon>
        <taxon>Panicodae</taxon>
        <taxon>Paniceae</taxon>
        <taxon>Panicinae</taxon>
        <taxon>Panicum</taxon>
        <taxon>Panicum sect. Hiantes</taxon>
    </lineage>
</organism>
<feature type="signal peptide" evidence="1">
    <location>
        <begin position="1"/>
        <end position="19"/>
    </location>
</feature>